<evidence type="ECO:0000259" key="2">
    <source>
        <dbReference type="PROSITE" id="PS50164"/>
    </source>
</evidence>
<dbReference type="STRING" id="1121881.SAMN02745225_01037"/>
<keyword evidence="1 3" id="KW-0540">Nuclease</keyword>
<gene>
    <name evidence="3" type="ORF">SAMN02745225_01037</name>
</gene>
<reference evidence="4" key="1">
    <citation type="submission" date="2016-11" db="EMBL/GenBank/DDBJ databases">
        <authorList>
            <person name="Varghese N."/>
            <person name="Submissions S."/>
        </authorList>
    </citation>
    <scope>NUCLEOTIDE SEQUENCE [LARGE SCALE GENOMIC DNA]</scope>
    <source>
        <strain evidence="4">DSM 19514</strain>
    </source>
</reference>
<dbReference type="InterPro" id="IPR035901">
    <property type="entry name" value="GIY-YIG_endonuc_sf"/>
</dbReference>
<feature type="domain" description="GIY-YIG" evidence="2">
    <location>
        <begin position="215"/>
        <end position="292"/>
    </location>
</feature>
<dbReference type="GO" id="GO:0045004">
    <property type="term" value="P:DNA replication proofreading"/>
    <property type="evidence" value="ECO:0007669"/>
    <property type="project" value="TreeGrafter"/>
</dbReference>
<dbReference type="Gene3D" id="3.30.420.10">
    <property type="entry name" value="Ribonuclease H-like superfamily/Ribonuclease H"/>
    <property type="match status" value="1"/>
</dbReference>
<dbReference type="CDD" id="cd06127">
    <property type="entry name" value="DEDDh"/>
    <property type="match status" value="1"/>
</dbReference>
<dbReference type="InterPro" id="IPR013520">
    <property type="entry name" value="Ribonucl_H"/>
</dbReference>
<dbReference type="Proteomes" id="UP000184295">
    <property type="component" value="Unassembled WGS sequence"/>
</dbReference>
<dbReference type="SUPFAM" id="SSF53098">
    <property type="entry name" value="Ribonuclease H-like"/>
    <property type="match status" value="1"/>
</dbReference>
<dbReference type="Pfam" id="PF00929">
    <property type="entry name" value="RNase_T"/>
    <property type="match status" value="1"/>
</dbReference>
<dbReference type="GO" id="GO:0006289">
    <property type="term" value="P:nucleotide-excision repair"/>
    <property type="evidence" value="ECO:0007669"/>
    <property type="project" value="InterPro"/>
</dbReference>
<dbReference type="SUPFAM" id="SSF82771">
    <property type="entry name" value="GIY-YIG endonuclease"/>
    <property type="match status" value="1"/>
</dbReference>
<dbReference type="FunFam" id="3.30.420.10:FF:000045">
    <property type="entry name" value="3'-5' exonuclease DinG"/>
    <property type="match status" value="1"/>
</dbReference>
<dbReference type="EMBL" id="FQUL01000011">
    <property type="protein sequence ID" value="SHE58017.1"/>
    <property type="molecule type" value="Genomic_DNA"/>
</dbReference>
<dbReference type="RefSeq" id="WP_072789557.1">
    <property type="nucleotide sequence ID" value="NZ_FQUL01000011.1"/>
</dbReference>
<dbReference type="SMART" id="SM00479">
    <property type="entry name" value="EXOIII"/>
    <property type="match status" value="1"/>
</dbReference>
<dbReference type="InterPro" id="IPR047296">
    <property type="entry name" value="GIY-YIG_UvrC_Cho"/>
</dbReference>
<dbReference type="InterPro" id="IPR036397">
    <property type="entry name" value="RNaseH_sf"/>
</dbReference>
<dbReference type="AlphaFoldDB" id="A0A1M4UMY7"/>
<evidence type="ECO:0000313" key="4">
    <source>
        <dbReference type="Proteomes" id="UP000184295"/>
    </source>
</evidence>
<dbReference type="InterPro" id="IPR012337">
    <property type="entry name" value="RNaseH-like_sf"/>
</dbReference>
<dbReference type="GO" id="GO:0008408">
    <property type="term" value="F:3'-5' exonuclease activity"/>
    <property type="evidence" value="ECO:0007669"/>
    <property type="project" value="TreeGrafter"/>
</dbReference>
<dbReference type="Gene3D" id="3.40.1440.10">
    <property type="entry name" value="GIY-YIG endonuclease"/>
    <property type="match status" value="1"/>
</dbReference>
<dbReference type="SMART" id="SM00465">
    <property type="entry name" value="GIYc"/>
    <property type="match status" value="1"/>
</dbReference>
<evidence type="ECO:0000256" key="1">
    <source>
        <dbReference type="ARBA" id="ARBA00022839"/>
    </source>
</evidence>
<evidence type="ECO:0000313" key="3">
    <source>
        <dbReference type="EMBL" id="SHE58017.1"/>
    </source>
</evidence>
<keyword evidence="1 3" id="KW-0269">Exonuclease</keyword>
<dbReference type="PANTHER" id="PTHR30231:SF41">
    <property type="entry name" value="DNA POLYMERASE III SUBUNIT EPSILON"/>
    <property type="match status" value="1"/>
</dbReference>
<dbReference type="InterPro" id="IPR000305">
    <property type="entry name" value="GIY-YIG_endonuc"/>
</dbReference>
<dbReference type="OrthoDB" id="9803913at2"/>
<dbReference type="PROSITE" id="PS50164">
    <property type="entry name" value="GIY_YIG"/>
    <property type="match status" value="1"/>
</dbReference>
<protein>
    <submittedName>
        <fullName evidence="3">Exonuclease, DNA polymerase III, epsilon subunit family</fullName>
    </submittedName>
</protein>
<dbReference type="PANTHER" id="PTHR30231">
    <property type="entry name" value="DNA POLYMERASE III SUBUNIT EPSILON"/>
    <property type="match status" value="1"/>
</dbReference>
<keyword evidence="1 3" id="KW-0378">Hydrolase</keyword>
<dbReference type="Pfam" id="PF01541">
    <property type="entry name" value="GIY-YIG"/>
    <property type="match status" value="1"/>
</dbReference>
<sequence length="495" mass="56177">MQLELDYELTQLSQLTFCVLDVETNGSGPEEPSITEIAAVKVRYGHLEDRFHTLMRPKNAIPPRIVALTGIQNHMVEEAPLENEVIPQFAEFVRGTVPVGHNVKFDLRYINAACVRIGMEPLTATPLDTLTLSRRLLLGEVHDFRLGTLSQYISARYRPSHRAMDDVLATVELLHALIERAGQLGATHLEDLRTITTLNSGQLAKKTTLSKTLPHKSGVYLFLDQESKPLYVGKATDLKTRVRSYFSSEQRRKIPVLLHQLSRIDYSVTPTLIEAEALERRLIQGLAPRFNHQHKNQELWWIDTRHRSLLPSSAAKDHLLARPNHLLGPFLSKFSAHSALRAIESLKDSAGEVLLVDRDPEVYQRIYHIFHNKMVSMSNEKEFEKAAVTRDDAKRLLMKLSVTLLAREIRDREALQLLESQSHQRVTIQEGLLDIQGDSCWYQWANRSTDTELFESALVANRVLRGGLNPLTHLSDLSLASEIHRLGELFVARLS</sequence>
<dbReference type="GO" id="GO:0003676">
    <property type="term" value="F:nucleic acid binding"/>
    <property type="evidence" value="ECO:0007669"/>
    <property type="project" value="InterPro"/>
</dbReference>
<organism evidence="3 4">
    <name type="scientific">Ferrithrix thermotolerans DSM 19514</name>
    <dbReference type="NCBI Taxonomy" id="1121881"/>
    <lineage>
        <taxon>Bacteria</taxon>
        <taxon>Bacillati</taxon>
        <taxon>Actinomycetota</taxon>
        <taxon>Acidimicrobiia</taxon>
        <taxon>Acidimicrobiales</taxon>
        <taxon>Acidimicrobiaceae</taxon>
        <taxon>Ferrithrix</taxon>
    </lineage>
</organism>
<proteinExistence type="predicted"/>
<dbReference type="GO" id="GO:0005829">
    <property type="term" value="C:cytosol"/>
    <property type="evidence" value="ECO:0007669"/>
    <property type="project" value="TreeGrafter"/>
</dbReference>
<accession>A0A1M4UMY7</accession>
<dbReference type="CDD" id="cd10434">
    <property type="entry name" value="GIY-YIG_UvrC_Cho"/>
    <property type="match status" value="1"/>
</dbReference>
<name>A0A1M4UMY7_9ACTN</name>
<keyword evidence="4" id="KW-1185">Reference proteome</keyword>